<gene>
    <name evidence="6" type="ORF">BDD43_4522</name>
</gene>
<dbReference type="InterPro" id="IPR036388">
    <property type="entry name" value="WH-like_DNA-bd_sf"/>
</dbReference>
<proteinExistence type="predicted"/>
<dbReference type="PRINTS" id="PR00038">
    <property type="entry name" value="HTHLUXR"/>
</dbReference>
<keyword evidence="2" id="KW-0238">DNA-binding</keyword>
<dbReference type="SUPFAM" id="SSF46894">
    <property type="entry name" value="C-terminal effector domain of the bipartite response regulators"/>
    <property type="match status" value="1"/>
</dbReference>
<dbReference type="Proteomes" id="UP000268007">
    <property type="component" value="Unassembled WGS sequence"/>
</dbReference>
<evidence type="ECO:0000313" key="7">
    <source>
        <dbReference type="Proteomes" id="UP000268007"/>
    </source>
</evidence>
<dbReference type="PANTHER" id="PTHR44688">
    <property type="entry name" value="DNA-BINDING TRANSCRIPTIONAL ACTIVATOR DEVR_DOSR"/>
    <property type="match status" value="1"/>
</dbReference>
<feature type="domain" description="HTH luxR-type" evidence="5">
    <location>
        <begin position="241"/>
        <end position="307"/>
    </location>
</feature>
<evidence type="ECO:0000256" key="4">
    <source>
        <dbReference type="SAM" id="Phobius"/>
    </source>
</evidence>
<dbReference type="AlphaFoldDB" id="A0A495J5N1"/>
<dbReference type="InterPro" id="IPR000792">
    <property type="entry name" value="Tscrpt_reg_LuxR_C"/>
</dbReference>
<dbReference type="GO" id="GO:0003677">
    <property type="term" value="F:DNA binding"/>
    <property type="evidence" value="ECO:0007669"/>
    <property type="project" value="UniProtKB-KW"/>
</dbReference>
<keyword evidence="3" id="KW-0804">Transcription</keyword>
<accession>A0A495J5N1</accession>
<dbReference type="EMBL" id="RBKU01000001">
    <property type="protein sequence ID" value="RKR84290.1"/>
    <property type="molecule type" value="Genomic_DNA"/>
</dbReference>
<dbReference type="OrthoDB" id="966138at2"/>
<name>A0A495J5N1_9SPHI</name>
<feature type="transmembrane region" description="Helical" evidence="4">
    <location>
        <begin position="40"/>
        <end position="58"/>
    </location>
</feature>
<evidence type="ECO:0000256" key="3">
    <source>
        <dbReference type="ARBA" id="ARBA00023163"/>
    </source>
</evidence>
<protein>
    <submittedName>
        <fullName evidence="6">Regulatory LuxR family protein</fullName>
    </submittedName>
</protein>
<keyword evidence="1" id="KW-0805">Transcription regulation</keyword>
<comment type="caution">
    <text evidence="6">The sequence shown here is derived from an EMBL/GenBank/DDBJ whole genome shotgun (WGS) entry which is preliminary data.</text>
</comment>
<evidence type="ECO:0000256" key="1">
    <source>
        <dbReference type="ARBA" id="ARBA00023015"/>
    </source>
</evidence>
<evidence type="ECO:0000256" key="2">
    <source>
        <dbReference type="ARBA" id="ARBA00023125"/>
    </source>
</evidence>
<keyword evidence="4" id="KW-1133">Transmembrane helix</keyword>
<feature type="transmembrane region" description="Helical" evidence="4">
    <location>
        <begin position="136"/>
        <end position="154"/>
    </location>
</feature>
<evidence type="ECO:0000259" key="5">
    <source>
        <dbReference type="PROSITE" id="PS50043"/>
    </source>
</evidence>
<reference evidence="6 7" key="1">
    <citation type="submission" date="2018-10" db="EMBL/GenBank/DDBJ databases">
        <title>Genomic Encyclopedia of Archaeal and Bacterial Type Strains, Phase II (KMG-II): from individual species to whole genera.</title>
        <authorList>
            <person name="Goeker M."/>
        </authorList>
    </citation>
    <scope>NUCLEOTIDE SEQUENCE [LARGE SCALE GENOMIC DNA]</scope>
    <source>
        <strain evidence="6 7">DSM 18602</strain>
    </source>
</reference>
<dbReference type="SMART" id="SM00421">
    <property type="entry name" value="HTH_LUXR"/>
    <property type="match status" value="1"/>
</dbReference>
<feature type="transmembrane region" description="Helical" evidence="4">
    <location>
        <begin position="166"/>
        <end position="189"/>
    </location>
</feature>
<dbReference type="RefSeq" id="WP_121199819.1">
    <property type="nucleotide sequence ID" value="NZ_RBKU01000001.1"/>
</dbReference>
<feature type="transmembrane region" description="Helical" evidence="4">
    <location>
        <begin position="12"/>
        <end position="33"/>
    </location>
</feature>
<sequence>MLVFGTQVHIVTFLFIIAEGMMFFIESVIYAIWPDKRRGWYLVLLGLLLLYNVTGGLFPDPKINISISLQEMIAYGTGFLMASYFPFYFYKAFDLKSLRWHALFGVPLFLMLPYLMFFVIMYAINGDLEKDIRYGVIAPFIYSLILLWVMLCAIRKHYRENRDRNYYIEEMAVYCAVTPWAAMTVFSWFQVNQLTEVLCTNTGFIFIALMFFVKSVKRAKMDDRKLAELKRIGRLPSVYFDVNSQRYGLSKREMEVAQLVREGLQNRTIADRLHISLSTVKTHIESLLRKTGATSRWEIAHKLFYES</sequence>
<feature type="transmembrane region" description="Helical" evidence="4">
    <location>
        <begin position="195"/>
        <end position="216"/>
    </location>
</feature>
<keyword evidence="4" id="KW-0812">Transmembrane</keyword>
<dbReference type="PROSITE" id="PS50043">
    <property type="entry name" value="HTH_LUXR_2"/>
    <property type="match status" value="1"/>
</dbReference>
<dbReference type="PANTHER" id="PTHR44688:SF25">
    <property type="entry name" value="HTH LUXR-TYPE DOMAIN-CONTAINING PROTEIN"/>
    <property type="match status" value="1"/>
</dbReference>
<dbReference type="Gene3D" id="1.10.10.10">
    <property type="entry name" value="Winged helix-like DNA-binding domain superfamily/Winged helix DNA-binding domain"/>
    <property type="match status" value="1"/>
</dbReference>
<dbReference type="InterPro" id="IPR016032">
    <property type="entry name" value="Sig_transdc_resp-reg_C-effctor"/>
</dbReference>
<feature type="transmembrane region" description="Helical" evidence="4">
    <location>
        <begin position="73"/>
        <end position="90"/>
    </location>
</feature>
<dbReference type="PROSITE" id="PS00622">
    <property type="entry name" value="HTH_LUXR_1"/>
    <property type="match status" value="1"/>
</dbReference>
<dbReference type="GO" id="GO:0006355">
    <property type="term" value="P:regulation of DNA-templated transcription"/>
    <property type="evidence" value="ECO:0007669"/>
    <property type="project" value="InterPro"/>
</dbReference>
<feature type="transmembrane region" description="Helical" evidence="4">
    <location>
        <begin position="102"/>
        <end position="124"/>
    </location>
</feature>
<evidence type="ECO:0000313" key="6">
    <source>
        <dbReference type="EMBL" id="RKR84290.1"/>
    </source>
</evidence>
<organism evidence="6 7">
    <name type="scientific">Mucilaginibacter gracilis</name>
    <dbReference type="NCBI Taxonomy" id="423350"/>
    <lineage>
        <taxon>Bacteria</taxon>
        <taxon>Pseudomonadati</taxon>
        <taxon>Bacteroidota</taxon>
        <taxon>Sphingobacteriia</taxon>
        <taxon>Sphingobacteriales</taxon>
        <taxon>Sphingobacteriaceae</taxon>
        <taxon>Mucilaginibacter</taxon>
    </lineage>
</organism>
<keyword evidence="7" id="KW-1185">Reference proteome</keyword>
<dbReference type="Pfam" id="PF00196">
    <property type="entry name" value="GerE"/>
    <property type="match status" value="1"/>
</dbReference>
<dbReference type="CDD" id="cd06170">
    <property type="entry name" value="LuxR_C_like"/>
    <property type="match status" value="1"/>
</dbReference>
<keyword evidence="4" id="KW-0472">Membrane</keyword>